<organism evidence="1 2">
    <name type="scientific">Georgfuchsia toluolica</name>
    <dbReference type="NCBI Taxonomy" id="424218"/>
    <lineage>
        <taxon>Bacteria</taxon>
        <taxon>Pseudomonadati</taxon>
        <taxon>Pseudomonadota</taxon>
        <taxon>Betaproteobacteria</taxon>
        <taxon>Nitrosomonadales</taxon>
        <taxon>Sterolibacteriaceae</taxon>
        <taxon>Georgfuchsia</taxon>
    </lineage>
</organism>
<gene>
    <name evidence="1" type="ORF">GTOL_12386</name>
</gene>
<comment type="caution">
    <text evidence="1">The sequence shown here is derived from an EMBL/GenBank/DDBJ whole genome shotgun (WGS) entry which is preliminary data.</text>
</comment>
<protein>
    <submittedName>
        <fullName evidence="1">Uncharacterized protein</fullName>
    </submittedName>
</protein>
<accession>A0A916J6U4</accession>
<dbReference type="AlphaFoldDB" id="A0A916J6U4"/>
<dbReference type="EMBL" id="CAJQUM010000001">
    <property type="protein sequence ID" value="CAG4884503.1"/>
    <property type="molecule type" value="Genomic_DNA"/>
</dbReference>
<reference evidence="1" key="1">
    <citation type="submission" date="2021-04" db="EMBL/GenBank/DDBJ databases">
        <authorList>
            <person name="Hornung B."/>
        </authorList>
    </citation>
    <scope>NUCLEOTIDE SEQUENCE</scope>
    <source>
        <strain evidence="1">G5G6</strain>
    </source>
</reference>
<evidence type="ECO:0000313" key="1">
    <source>
        <dbReference type="EMBL" id="CAG4884503.1"/>
    </source>
</evidence>
<keyword evidence="2" id="KW-1185">Reference proteome</keyword>
<dbReference type="Proteomes" id="UP000742786">
    <property type="component" value="Unassembled WGS sequence"/>
</dbReference>
<name>A0A916J6U4_9PROT</name>
<evidence type="ECO:0000313" key="2">
    <source>
        <dbReference type="Proteomes" id="UP000742786"/>
    </source>
</evidence>
<dbReference type="RefSeq" id="WP_220636349.1">
    <property type="nucleotide sequence ID" value="NZ_CAJQUM010000001.1"/>
</dbReference>
<sequence>MYDDCCNRIMDGKHPYWSWGTVHAYNVQTNRKTRIKRVREVAGGYSMKVNDSGIYEKYPTITAIQRLGG</sequence>
<proteinExistence type="predicted"/>